<reference evidence="2" key="3">
    <citation type="journal article" date="2019" name="Microbiol. Resour. Announc.">
        <title>Draft Genome Sequences of Type Strains of Gordonibacter faecihominis, Paraeggerthella hongkongensis, Parvibacter caecicola,Slackia equolifaciens, Slackia faecicanis, and Slackia isoflavoniconvertens.</title>
        <authorList>
            <person name="Danylec N."/>
            <person name="Stoll D.A."/>
            <person name="Dotsch A."/>
            <person name="Huch M."/>
        </authorList>
    </citation>
    <scope>NUCLEOTIDE SEQUENCE</scope>
    <source>
        <strain evidence="2">DSM 27213</strain>
    </source>
</reference>
<dbReference type="EMBL" id="QIBW01000002">
    <property type="protein sequence ID" value="ROT91483.1"/>
    <property type="molecule type" value="Genomic_DNA"/>
</dbReference>
<organism evidence="2 3">
    <name type="scientific">Gordonibacter urolithinfaciens</name>
    <dbReference type="NCBI Taxonomy" id="1335613"/>
    <lineage>
        <taxon>Bacteria</taxon>
        <taxon>Bacillati</taxon>
        <taxon>Actinomycetota</taxon>
        <taxon>Coriobacteriia</taxon>
        <taxon>Eggerthellales</taxon>
        <taxon>Eggerthellaceae</taxon>
        <taxon>Gordonibacter</taxon>
    </lineage>
</organism>
<name>A0A423UMU5_9ACTN</name>
<dbReference type="RefSeq" id="WP_096227764.1">
    <property type="nucleotide sequence ID" value="NZ_CP168029.1"/>
</dbReference>
<dbReference type="Proteomes" id="UP000285258">
    <property type="component" value="Unassembled WGS sequence"/>
</dbReference>
<evidence type="ECO:0000313" key="2">
    <source>
        <dbReference type="EMBL" id="ROT91483.1"/>
    </source>
</evidence>
<accession>A0A423UMU5</accession>
<reference evidence="3" key="1">
    <citation type="submission" date="2018-05" db="EMBL/GenBank/DDBJ databases">
        <title>Genome Sequencing of selected type strains of the family Eggerthellaceae.</title>
        <authorList>
            <person name="Danylec N."/>
            <person name="Stoll D.A."/>
            <person name="Doetsch A."/>
            <person name="Huch M."/>
        </authorList>
    </citation>
    <scope>NUCLEOTIDE SEQUENCE [LARGE SCALE GENOMIC DNA]</scope>
    <source>
        <strain evidence="3">DSM 27213</strain>
    </source>
</reference>
<evidence type="ECO:0000313" key="1">
    <source>
        <dbReference type="EMBL" id="MSA94064.1"/>
    </source>
</evidence>
<reference evidence="2" key="2">
    <citation type="journal article" date="2019" name="Int. J. Syst. Evol. Microbiol.">
        <title>Gordonibacter faecihominis is a later heterotypic synonym of Gordonibacter urolithinfaciens.</title>
        <authorList>
            <person name="Danylec N."/>
            <person name="Stoll D.A."/>
            <person name="Huch M."/>
        </authorList>
    </citation>
    <scope>NUCLEOTIDE SEQUENCE</scope>
    <source>
        <strain evidence="2">DSM 27213</strain>
    </source>
</reference>
<comment type="caution">
    <text evidence="2">The sequence shown here is derived from an EMBL/GenBank/DDBJ whole genome shotgun (WGS) entry which is preliminary data.</text>
</comment>
<reference evidence="1 4" key="4">
    <citation type="journal article" date="2019" name="Nat. Med.">
        <title>A library of human gut bacterial isolates paired with longitudinal multiomics data enables mechanistic microbiome research.</title>
        <authorList>
            <person name="Poyet M."/>
            <person name="Groussin M."/>
            <person name="Gibbons S.M."/>
            <person name="Avila-Pacheco J."/>
            <person name="Jiang X."/>
            <person name="Kearney S.M."/>
            <person name="Perrotta A.R."/>
            <person name="Berdy B."/>
            <person name="Zhao S."/>
            <person name="Lieberman T.D."/>
            <person name="Swanson P.K."/>
            <person name="Smith M."/>
            <person name="Roesemann S."/>
            <person name="Alexander J.E."/>
            <person name="Rich S.A."/>
            <person name="Livny J."/>
            <person name="Vlamakis H."/>
            <person name="Clish C."/>
            <person name="Bullock K."/>
            <person name="Deik A."/>
            <person name="Scott J."/>
            <person name="Pierce K.A."/>
            <person name="Xavier R.J."/>
            <person name="Alm E.J."/>
        </authorList>
    </citation>
    <scope>NUCLEOTIDE SEQUENCE [LARGE SCALE GENOMIC DNA]</scope>
    <source>
        <strain evidence="1 4">BIOML-A1</strain>
    </source>
</reference>
<evidence type="ECO:0000313" key="3">
    <source>
        <dbReference type="Proteomes" id="UP000285258"/>
    </source>
</evidence>
<dbReference type="EMBL" id="WKZA01000007">
    <property type="protein sequence ID" value="MSA94064.1"/>
    <property type="molecule type" value="Genomic_DNA"/>
</dbReference>
<sequence length="93" mass="10261">MAKNKHASRRGSIPIDVIDRIDLVKREARELEDALLFANAAVRSNPEETGEYLEGELAALALSAQRLRADADELRIAATPFMPKPRKRCCASA</sequence>
<dbReference type="Proteomes" id="UP000462865">
    <property type="component" value="Unassembled WGS sequence"/>
</dbReference>
<proteinExistence type="predicted"/>
<evidence type="ECO:0000313" key="4">
    <source>
        <dbReference type="Proteomes" id="UP000462865"/>
    </source>
</evidence>
<dbReference type="AlphaFoldDB" id="A0A423UMU5"/>
<gene>
    <name evidence="2" type="ORF">DMP12_02185</name>
    <name evidence="1" type="ORF">GKG38_03120</name>
</gene>
<protein>
    <submittedName>
        <fullName evidence="2">Uncharacterized protein</fullName>
    </submittedName>
</protein>